<keyword evidence="3" id="KW-1185">Reference proteome</keyword>
<dbReference type="PANTHER" id="PTHR47270">
    <property type="entry name" value="PROTEIN MLP1-LIKE"/>
    <property type="match status" value="1"/>
</dbReference>
<dbReference type="GO" id="GO:0004523">
    <property type="term" value="F:RNA-DNA hybrid ribonuclease activity"/>
    <property type="evidence" value="ECO:0007669"/>
    <property type="project" value="InterPro"/>
</dbReference>
<gene>
    <name evidence="2" type="ORF">TIFTF001_021965</name>
</gene>
<evidence type="ECO:0000313" key="3">
    <source>
        <dbReference type="Proteomes" id="UP001187192"/>
    </source>
</evidence>
<feature type="domain" description="RNase H type-1" evidence="1">
    <location>
        <begin position="124"/>
        <end position="221"/>
    </location>
</feature>
<dbReference type="Gene3D" id="3.30.420.10">
    <property type="entry name" value="Ribonuclease H-like superfamily/Ribonuclease H"/>
    <property type="match status" value="1"/>
</dbReference>
<dbReference type="InterPro" id="IPR036397">
    <property type="entry name" value="RNaseH_sf"/>
</dbReference>
<dbReference type="AlphaFoldDB" id="A0AA88AGW7"/>
<proteinExistence type="predicted"/>
<dbReference type="InterPro" id="IPR012337">
    <property type="entry name" value="RNaseH-like_sf"/>
</dbReference>
<dbReference type="EMBL" id="BTGU01000043">
    <property type="protein sequence ID" value="GMN52832.1"/>
    <property type="molecule type" value="Genomic_DNA"/>
</dbReference>
<protein>
    <recommendedName>
        <fullName evidence="1">RNase H type-1 domain-containing protein</fullName>
    </recommendedName>
</protein>
<sequence length="307" mass="34685">MYGELFMMLSQQCSHSLSVELRWTSFARYVEMIWRTLAMCFGIVSKLRSDEMGVFFTIIWRLWQRRNKWIFENKMMNANDIVAWAGKFLGDFLVCNELDNPLEKKTLAPKVLWQAPSHDQIKINVDAAVDSSLEYIGIGVVARDKDGAVMSFLSRRIFGKFSPHLGECLAVREGVCLANFLRLDNWVVESDALNTVSAIQNPVAEAPEANIVEDIRDSLSVAKSVMKKVPKGWDKLFVSIVSVETGKYVAKSGKATVQNGSCRWEETLLESIWMSPDNVNAPKNTKQCLVKFVVIMVRSLSDLVMKG</sequence>
<dbReference type="CDD" id="cd06222">
    <property type="entry name" value="RNase_H_like"/>
    <property type="match status" value="1"/>
</dbReference>
<dbReference type="GO" id="GO:0003676">
    <property type="term" value="F:nucleic acid binding"/>
    <property type="evidence" value="ECO:0007669"/>
    <property type="project" value="InterPro"/>
</dbReference>
<dbReference type="PANTHER" id="PTHR47270:SF13">
    <property type="entry name" value="HEAVY CHAIN-LIKE PROTEIN, PUTATIVE-RELATED"/>
    <property type="match status" value="1"/>
</dbReference>
<dbReference type="InterPro" id="IPR002156">
    <property type="entry name" value="RNaseH_domain"/>
</dbReference>
<dbReference type="Pfam" id="PF13456">
    <property type="entry name" value="RVT_3"/>
    <property type="match status" value="1"/>
</dbReference>
<evidence type="ECO:0000259" key="1">
    <source>
        <dbReference type="Pfam" id="PF13456"/>
    </source>
</evidence>
<reference evidence="2" key="1">
    <citation type="submission" date="2023-07" db="EMBL/GenBank/DDBJ databases">
        <title>draft genome sequence of fig (Ficus carica).</title>
        <authorList>
            <person name="Takahashi T."/>
            <person name="Nishimura K."/>
        </authorList>
    </citation>
    <scope>NUCLEOTIDE SEQUENCE</scope>
</reference>
<dbReference type="InterPro" id="IPR044730">
    <property type="entry name" value="RNase_H-like_dom_plant"/>
</dbReference>
<dbReference type="Proteomes" id="UP001187192">
    <property type="component" value="Unassembled WGS sequence"/>
</dbReference>
<dbReference type="SUPFAM" id="SSF53098">
    <property type="entry name" value="Ribonuclease H-like"/>
    <property type="match status" value="1"/>
</dbReference>
<accession>A0AA88AGW7</accession>
<evidence type="ECO:0000313" key="2">
    <source>
        <dbReference type="EMBL" id="GMN52832.1"/>
    </source>
</evidence>
<comment type="caution">
    <text evidence="2">The sequence shown here is derived from an EMBL/GenBank/DDBJ whole genome shotgun (WGS) entry which is preliminary data.</text>
</comment>
<name>A0AA88AGW7_FICCA</name>
<organism evidence="2 3">
    <name type="scientific">Ficus carica</name>
    <name type="common">Common fig</name>
    <dbReference type="NCBI Taxonomy" id="3494"/>
    <lineage>
        <taxon>Eukaryota</taxon>
        <taxon>Viridiplantae</taxon>
        <taxon>Streptophyta</taxon>
        <taxon>Embryophyta</taxon>
        <taxon>Tracheophyta</taxon>
        <taxon>Spermatophyta</taxon>
        <taxon>Magnoliopsida</taxon>
        <taxon>eudicotyledons</taxon>
        <taxon>Gunneridae</taxon>
        <taxon>Pentapetalae</taxon>
        <taxon>rosids</taxon>
        <taxon>fabids</taxon>
        <taxon>Rosales</taxon>
        <taxon>Moraceae</taxon>
        <taxon>Ficeae</taxon>
        <taxon>Ficus</taxon>
    </lineage>
</organism>